<feature type="region of interest" description="Disordered" evidence="1">
    <location>
        <begin position="47"/>
        <end position="75"/>
    </location>
</feature>
<dbReference type="Gene3D" id="3.30.1370.130">
    <property type="match status" value="1"/>
</dbReference>
<dbReference type="PROSITE" id="PS51257">
    <property type="entry name" value="PROKAR_LIPOPROTEIN"/>
    <property type="match status" value="1"/>
</dbReference>
<protein>
    <recommendedName>
        <fullName evidence="3">Secretin/TonB short N-terminal domain-containing protein</fullName>
    </recommendedName>
</protein>
<proteinExistence type="predicted"/>
<organism evidence="2">
    <name type="scientific">marine sediment metagenome</name>
    <dbReference type="NCBI Taxonomy" id="412755"/>
    <lineage>
        <taxon>unclassified sequences</taxon>
        <taxon>metagenomes</taxon>
        <taxon>ecological metagenomes</taxon>
    </lineage>
</organism>
<feature type="region of interest" description="Disordered" evidence="1">
    <location>
        <begin position="208"/>
        <end position="230"/>
    </location>
</feature>
<dbReference type="PANTHER" id="PTHR30604">
    <property type="entry name" value="PROTEIN TRANSPORT PROTEIN HOFQ"/>
    <property type="match status" value="1"/>
</dbReference>
<sequence>MKTILRKIPIIIPTILLLLIGACKTTSYQVSDKADNLESGETAVVNSPQARPRQNKVGLANGTAGRTQEQEKGYTSEGIKKRGIKRKDDRIVVKKQAEDIPKVTISDETRKQMLRDAKRATKEKRYEDAIRIANAVLEARPHDKSALFLKEDTKLLVEDRRHNAVMDQLERLDAQERNKYFENLKEKSIPYDDMMKFTTKEKWEDIKKRAQKEDTSKGKRLDESREHTERLQVVPSPPQNLLSQEMRNALNKKKLSIEFIDTPLSDVVVFLQEKTGVNFVLDKNAAATNVNIRLNDVPVSTVLNYILPEGLDAVVKDNVVHITLEPLELRVYDVRDLLINLEDRHPGLIAQVTPTGTGEAAGAAGEGKDTFDRVQEIITLITDTVEPASWSLNGGRGRIAAREGMLGDIVVTHVAGIHKQTEDLLTALRSSADLQIAIEARFIAVSNNFLESFGNQINELDLVGQDDAERGGIFTASGDTFIDTGTTNVLGLADDLTTGLNLTYNIFNGFFLKGFLKA</sequence>
<evidence type="ECO:0008006" key="3">
    <source>
        <dbReference type="Google" id="ProtNLM"/>
    </source>
</evidence>
<name>A0A0F9JIY9_9ZZZZ</name>
<evidence type="ECO:0000313" key="2">
    <source>
        <dbReference type="EMBL" id="KKM62276.1"/>
    </source>
</evidence>
<dbReference type="PANTHER" id="PTHR30604:SF1">
    <property type="entry name" value="DNA UTILIZATION PROTEIN HOFQ"/>
    <property type="match status" value="1"/>
</dbReference>
<dbReference type="EMBL" id="LAZR01011331">
    <property type="protein sequence ID" value="KKM62276.1"/>
    <property type="molecule type" value="Genomic_DNA"/>
</dbReference>
<accession>A0A0F9JIY9</accession>
<dbReference type="InterPro" id="IPR051808">
    <property type="entry name" value="Type_IV_pilus_biogenesis"/>
</dbReference>
<evidence type="ECO:0000256" key="1">
    <source>
        <dbReference type="SAM" id="MobiDB-lite"/>
    </source>
</evidence>
<reference evidence="2" key="1">
    <citation type="journal article" date="2015" name="Nature">
        <title>Complex archaea that bridge the gap between prokaryotes and eukaryotes.</title>
        <authorList>
            <person name="Spang A."/>
            <person name="Saw J.H."/>
            <person name="Jorgensen S.L."/>
            <person name="Zaremba-Niedzwiedzka K."/>
            <person name="Martijn J."/>
            <person name="Lind A.E."/>
            <person name="van Eijk R."/>
            <person name="Schleper C."/>
            <person name="Guy L."/>
            <person name="Ettema T.J."/>
        </authorList>
    </citation>
    <scope>NUCLEOTIDE SEQUENCE</scope>
</reference>
<comment type="caution">
    <text evidence="2">The sequence shown here is derived from an EMBL/GenBank/DDBJ whole genome shotgun (WGS) entry which is preliminary data.</text>
</comment>
<feature type="non-terminal residue" evidence="2">
    <location>
        <position position="518"/>
    </location>
</feature>
<gene>
    <name evidence="2" type="ORF">LCGC14_1523290</name>
</gene>
<dbReference type="AlphaFoldDB" id="A0A0F9JIY9"/>